<evidence type="ECO:0000313" key="4">
    <source>
        <dbReference type="EMBL" id="ADQ79377.1"/>
    </source>
</evidence>
<dbReference type="Pfam" id="PF04336">
    <property type="entry name" value="ACP_PD"/>
    <property type="match status" value="1"/>
</dbReference>
<dbReference type="RefSeq" id="WP_013444746.1">
    <property type="nucleotide sequence ID" value="NC_014734.1"/>
</dbReference>
<dbReference type="PANTHER" id="PTHR38764:SF1">
    <property type="entry name" value="ACYL CARRIER PROTEIN PHOSPHODIESTERASE"/>
    <property type="match status" value="1"/>
</dbReference>
<keyword evidence="2" id="KW-0378">Hydrolase</keyword>
<dbReference type="PANTHER" id="PTHR38764">
    <property type="entry name" value="ACYL CARRIER PROTEIN PHOSPHODIESTERASE"/>
    <property type="match status" value="1"/>
</dbReference>
<dbReference type="KEGG" id="ppn:Palpr_1230"/>
<gene>
    <name evidence="4" type="ordered locus">Palpr_1230</name>
</gene>
<dbReference type="OrthoDB" id="8442777at2"/>
<evidence type="ECO:0000256" key="1">
    <source>
        <dbReference type="ARBA" id="ARBA00022516"/>
    </source>
</evidence>
<evidence type="ECO:0000256" key="2">
    <source>
        <dbReference type="ARBA" id="ARBA00022801"/>
    </source>
</evidence>
<dbReference type="eggNOG" id="COG3124">
    <property type="taxonomic scope" value="Bacteria"/>
</dbReference>
<evidence type="ECO:0000313" key="5">
    <source>
        <dbReference type="Proteomes" id="UP000008718"/>
    </source>
</evidence>
<keyword evidence="5" id="KW-1185">Reference proteome</keyword>
<reference key="1">
    <citation type="submission" date="2010-11" db="EMBL/GenBank/DDBJ databases">
        <title>The complete genome of Paludibacter propionicigenes DSM 17365.</title>
        <authorList>
            <consortium name="US DOE Joint Genome Institute (JGI-PGF)"/>
            <person name="Lucas S."/>
            <person name="Copeland A."/>
            <person name="Lapidus A."/>
            <person name="Bruce D."/>
            <person name="Goodwin L."/>
            <person name="Pitluck S."/>
            <person name="Kyrpides N."/>
            <person name="Mavromatis K."/>
            <person name="Ivanova N."/>
            <person name="Munk A.C."/>
            <person name="Brettin T."/>
            <person name="Detter J.C."/>
            <person name="Han C."/>
            <person name="Tapia R."/>
            <person name="Land M."/>
            <person name="Hauser L."/>
            <person name="Markowitz V."/>
            <person name="Cheng J.-F."/>
            <person name="Hugenholtz P."/>
            <person name="Woyke T."/>
            <person name="Wu D."/>
            <person name="Gronow S."/>
            <person name="Wellnitz S."/>
            <person name="Brambilla E."/>
            <person name="Klenk H.-P."/>
            <person name="Eisen J.A."/>
        </authorList>
    </citation>
    <scope>NUCLEOTIDE SEQUENCE</scope>
    <source>
        <strain>WB4</strain>
    </source>
</reference>
<organism evidence="4 5">
    <name type="scientific">Paludibacter propionicigenes (strain DSM 17365 / JCM 13257 / WB4)</name>
    <dbReference type="NCBI Taxonomy" id="694427"/>
    <lineage>
        <taxon>Bacteria</taxon>
        <taxon>Pseudomonadati</taxon>
        <taxon>Bacteroidota</taxon>
        <taxon>Bacteroidia</taxon>
        <taxon>Bacteroidales</taxon>
        <taxon>Paludibacteraceae</taxon>
        <taxon>Paludibacter</taxon>
    </lineage>
</organism>
<reference evidence="4 5" key="2">
    <citation type="journal article" date="2011" name="Stand. Genomic Sci.">
        <title>Complete genome sequence of Paludibacter propionicigenes type strain (WB4).</title>
        <authorList>
            <person name="Gronow S."/>
            <person name="Munk C."/>
            <person name="Lapidus A."/>
            <person name="Nolan M."/>
            <person name="Lucas S."/>
            <person name="Hammon N."/>
            <person name="Deshpande S."/>
            <person name="Cheng J.F."/>
            <person name="Tapia R."/>
            <person name="Han C."/>
            <person name="Goodwin L."/>
            <person name="Pitluck S."/>
            <person name="Liolios K."/>
            <person name="Ivanova N."/>
            <person name="Mavromatis K."/>
            <person name="Mikhailova N."/>
            <person name="Pati A."/>
            <person name="Chen A."/>
            <person name="Palaniappan K."/>
            <person name="Land M."/>
            <person name="Hauser L."/>
            <person name="Chang Y.J."/>
            <person name="Jeffries C.D."/>
            <person name="Brambilla E."/>
            <person name="Rohde M."/>
            <person name="Goker M."/>
            <person name="Detter J.C."/>
            <person name="Woyke T."/>
            <person name="Bristow J."/>
            <person name="Eisen J.A."/>
            <person name="Markowitz V."/>
            <person name="Hugenholtz P."/>
            <person name="Kyrpides N.C."/>
            <person name="Klenk H.P."/>
        </authorList>
    </citation>
    <scope>NUCLEOTIDE SEQUENCE [LARGE SCALE GENOMIC DNA]</scope>
    <source>
        <strain evidence="5">DSM 17365 / JCM 13257 / WB4</strain>
    </source>
</reference>
<evidence type="ECO:0008006" key="6">
    <source>
        <dbReference type="Google" id="ProtNLM"/>
    </source>
</evidence>
<dbReference type="GO" id="GO:0008770">
    <property type="term" value="F:[acyl-carrier-protein] phosphodiesterase activity"/>
    <property type="evidence" value="ECO:0007669"/>
    <property type="project" value="InterPro"/>
</dbReference>
<dbReference type="STRING" id="694427.Palpr_1230"/>
<dbReference type="AlphaFoldDB" id="E4T3T3"/>
<name>E4T3T3_PALPW</name>
<proteinExistence type="predicted"/>
<protein>
    <recommendedName>
        <fullName evidence="6">Acyl carrier protein phosphodiesterase</fullName>
    </recommendedName>
</protein>
<keyword evidence="1" id="KW-0444">Lipid biosynthesis</keyword>
<dbReference type="HOGENOM" id="CLU_099370_1_1_10"/>
<dbReference type="Proteomes" id="UP000008718">
    <property type="component" value="Chromosome"/>
</dbReference>
<dbReference type="InterPro" id="IPR007431">
    <property type="entry name" value="ACP_PD"/>
</dbReference>
<dbReference type="GO" id="GO:0006633">
    <property type="term" value="P:fatty acid biosynthetic process"/>
    <property type="evidence" value="ECO:0007669"/>
    <property type="project" value="InterPro"/>
</dbReference>
<evidence type="ECO:0000256" key="3">
    <source>
        <dbReference type="ARBA" id="ARBA00023098"/>
    </source>
</evidence>
<accession>E4T3T3</accession>
<keyword evidence="3" id="KW-0443">Lipid metabolism</keyword>
<dbReference type="EMBL" id="CP002345">
    <property type="protein sequence ID" value="ADQ79377.1"/>
    <property type="molecule type" value="Genomic_DNA"/>
</dbReference>
<sequence>MNYLAHIFLSGTDSQVKIGNFIGDFVKGNQLNSQPSRIRAGIVLHRKIDSFTDSHPVVIETIGMLRPVFGRYSGIVVDMYFDYFLAVSFSDYAGVRLNTFAFRFYVDLLFYYKYLPIKVKRFVFHFITTNRLKRYSTLEGLKSSLQIMSNHKIPAIDPDKTIDFLILNHDELEEKFHQFFPDLIQFVKSEFI</sequence>